<keyword evidence="6" id="KW-1185">Reference proteome</keyword>
<feature type="binding site" evidence="4">
    <location>
        <begin position="8"/>
        <end position="15"/>
    </location>
    <ligand>
        <name>substrate</name>
    </ligand>
</feature>
<dbReference type="InterPro" id="IPR013078">
    <property type="entry name" value="His_Pase_superF_clade-1"/>
</dbReference>
<dbReference type="SMART" id="SM00855">
    <property type="entry name" value="PGAM"/>
    <property type="match status" value="1"/>
</dbReference>
<dbReference type="OrthoDB" id="9782128at2"/>
<dbReference type="PROSITE" id="PS00175">
    <property type="entry name" value="PG_MUTASE"/>
    <property type="match status" value="1"/>
</dbReference>
<protein>
    <submittedName>
        <fullName evidence="5">Phosphatase</fullName>
    </submittedName>
</protein>
<feature type="active site" description="Tele-phosphohistidine intermediate" evidence="3">
    <location>
        <position position="9"/>
    </location>
</feature>
<dbReference type="CDD" id="cd07067">
    <property type="entry name" value="HP_PGM_like"/>
    <property type="match status" value="1"/>
</dbReference>
<name>A0A073JWW4_9BACI</name>
<dbReference type="Pfam" id="PF00300">
    <property type="entry name" value="His_Phos_1"/>
    <property type="match status" value="1"/>
</dbReference>
<dbReference type="PRINTS" id="PR00991">
    <property type="entry name" value="6PFRUCTKNASE"/>
</dbReference>
<dbReference type="EMBL" id="JOTN01000011">
    <property type="protein sequence ID" value="KEK18751.1"/>
    <property type="molecule type" value="Genomic_DNA"/>
</dbReference>
<evidence type="ECO:0000256" key="3">
    <source>
        <dbReference type="PIRSR" id="PIRSR613078-1"/>
    </source>
</evidence>
<accession>A0A073JWW4</accession>
<dbReference type="InterPro" id="IPR001345">
    <property type="entry name" value="PG/BPGM_mutase_AS"/>
</dbReference>
<evidence type="ECO:0000256" key="2">
    <source>
        <dbReference type="ARBA" id="ARBA00023235"/>
    </source>
</evidence>
<gene>
    <name evidence="5" type="ORF">BAMA_02950</name>
</gene>
<dbReference type="GO" id="GO:0005737">
    <property type="term" value="C:cytoplasm"/>
    <property type="evidence" value="ECO:0007669"/>
    <property type="project" value="TreeGrafter"/>
</dbReference>
<dbReference type="InterPro" id="IPR029033">
    <property type="entry name" value="His_PPase_superfam"/>
</dbReference>
<proteinExistence type="predicted"/>
<dbReference type="Proteomes" id="UP000027822">
    <property type="component" value="Unassembled WGS sequence"/>
</dbReference>
<keyword evidence="1" id="KW-0324">Glycolysis</keyword>
<dbReference type="Gene3D" id="3.40.50.1240">
    <property type="entry name" value="Phosphoglycerate mutase-like"/>
    <property type="match status" value="1"/>
</dbReference>
<dbReference type="InterPro" id="IPR050275">
    <property type="entry name" value="PGM_Phosphatase"/>
</dbReference>
<dbReference type="GO" id="GO:0005524">
    <property type="term" value="F:ATP binding"/>
    <property type="evidence" value="ECO:0007669"/>
    <property type="project" value="InterPro"/>
</dbReference>
<dbReference type="RefSeq" id="WP_034639909.1">
    <property type="nucleotide sequence ID" value="NZ_CBCSJC010000012.1"/>
</dbReference>
<dbReference type="eggNOG" id="COG0406">
    <property type="taxonomic scope" value="Bacteria"/>
</dbReference>
<dbReference type="PANTHER" id="PTHR48100:SF1">
    <property type="entry name" value="HISTIDINE PHOSPHATASE FAMILY PROTEIN-RELATED"/>
    <property type="match status" value="1"/>
</dbReference>
<dbReference type="PANTHER" id="PTHR48100">
    <property type="entry name" value="BROAD-SPECIFICITY PHOSPHATASE YOR283W-RELATED"/>
    <property type="match status" value="1"/>
</dbReference>
<dbReference type="SUPFAM" id="SSF53254">
    <property type="entry name" value="Phosphoglycerate mutase-like"/>
    <property type="match status" value="1"/>
</dbReference>
<reference evidence="5 6" key="1">
    <citation type="submission" date="2014-06" db="EMBL/GenBank/DDBJ databases">
        <title>Draft genome sequence of Bacillus manliponensis JCM 15802 (MCCC 1A00708).</title>
        <authorList>
            <person name="Lai Q."/>
            <person name="Liu Y."/>
            <person name="Shao Z."/>
        </authorList>
    </citation>
    <scope>NUCLEOTIDE SEQUENCE [LARGE SCALE GENOMIC DNA]</scope>
    <source>
        <strain evidence="5 6">JCM 15802</strain>
    </source>
</reference>
<dbReference type="InterPro" id="IPR003094">
    <property type="entry name" value="6Pfruct_kin"/>
</dbReference>
<comment type="caution">
    <text evidence="5">The sequence shown here is derived from an EMBL/GenBank/DDBJ whole genome shotgun (WGS) entry which is preliminary data.</text>
</comment>
<feature type="active site" description="Proton donor/acceptor" evidence="3">
    <location>
        <position position="82"/>
    </location>
</feature>
<dbReference type="AlphaFoldDB" id="A0A073JWW4"/>
<evidence type="ECO:0000313" key="5">
    <source>
        <dbReference type="EMBL" id="KEK18751.1"/>
    </source>
</evidence>
<keyword evidence="2" id="KW-0413">Isomerase</keyword>
<organism evidence="5 6">
    <name type="scientific">Bacillus manliponensis</name>
    <dbReference type="NCBI Taxonomy" id="574376"/>
    <lineage>
        <taxon>Bacteria</taxon>
        <taxon>Bacillati</taxon>
        <taxon>Bacillota</taxon>
        <taxon>Bacilli</taxon>
        <taxon>Bacillales</taxon>
        <taxon>Bacillaceae</taxon>
        <taxon>Bacillus</taxon>
        <taxon>Bacillus cereus group</taxon>
    </lineage>
</organism>
<dbReference type="GO" id="GO:0006003">
    <property type="term" value="P:fructose 2,6-bisphosphate metabolic process"/>
    <property type="evidence" value="ECO:0007669"/>
    <property type="project" value="InterPro"/>
</dbReference>
<evidence type="ECO:0000313" key="6">
    <source>
        <dbReference type="Proteomes" id="UP000027822"/>
    </source>
</evidence>
<evidence type="ECO:0000256" key="4">
    <source>
        <dbReference type="PIRSR" id="PIRSR613078-2"/>
    </source>
</evidence>
<sequence length="207" mass="23748">MLKLYITRHGETEWNVQKRMQGWQDSSLTEKGKENATRLGKSLQNIKFDAVYASTSPRAVDTAKLITGEQNVTIVTNDQLREIHMGEWEGKTHEEIKQMYPEQHHHFWGDTERYEPIGGETFDELMQRVISMFNMIVSKHESGNVLIVTHTVFLKGLLLLVKGKAITNMWDPPFLHGTSLTVLEVDGDQYHIHLEGDTSHFSEEANV</sequence>
<dbReference type="STRING" id="574376.BAMA_02950"/>
<evidence type="ECO:0000256" key="1">
    <source>
        <dbReference type="ARBA" id="ARBA00023152"/>
    </source>
</evidence>
<dbReference type="GO" id="GO:0016791">
    <property type="term" value="F:phosphatase activity"/>
    <property type="evidence" value="ECO:0007669"/>
    <property type="project" value="TreeGrafter"/>
</dbReference>
<feature type="binding site" evidence="4">
    <location>
        <position position="58"/>
    </location>
    <ligand>
        <name>substrate</name>
    </ligand>
</feature>